<comment type="subcellular location">
    <subcellularLocation>
        <location evidence="1">Membrane</location>
        <topology evidence="1">Multi-pass membrane protein</topology>
    </subcellularLocation>
</comment>
<accession>A0AB38XQY3</accession>
<evidence type="ECO:0000256" key="6">
    <source>
        <dbReference type="SAM" id="Phobius"/>
    </source>
</evidence>
<evidence type="ECO:0000256" key="4">
    <source>
        <dbReference type="ARBA" id="ARBA00022989"/>
    </source>
</evidence>
<dbReference type="Proteomes" id="UP001211044">
    <property type="component" value="Chromosome"/>
</dbReference>
<dbReference type="InterPro" id="IPR027469">
    <property type="entry name" value="Cation_efflux_TMD_sf"/>
</dbReference>
<gene>
    <name evidence="8" type="ORF">PIG85_03670</name>
</gene>
<dbReference type="GO" id="GO:0016020">
    <property type="term" value="C:membrane"/>
    <property type="evidence" value="ECO:0007669"/>
    <property type="project" value="UniProtKB-SubCell"/>
</dbReference>
<dbReference type="SUPFAM" id="SSF160240">
    <property type="entry name" value="Cation efflux protein cytoplasmic domain-like"/>
    <property type="match status" value="1"/>
</dbReference>
<feature type="transmembrane region" description="Helical" evidence="6">
    <location>
        <begin position="193"/>
        <end position="210"/>
    </location>
</feature>
<dbReference type="GO" id="GO:0008324">
    <property type="term" value="F:monoatomic cation transmembrane transporter activity"/>
    <property type="evidence" value="ECO:0007669"/>
    <property type="project" value="InterPro"/>
</dbReference>
<dbReference type="AlphaFoldDB" id="A0AB38XQY3"/>
<dbReference type="Gene3D" id="1.20.1510.10">
    <property type="entry name" value="Cation efflux protein transmembrane domain"/>
    <property type="match status" value="1"/>
</dbReference>
<dbReference type="RefSeq" id="WP_048707242.1">
    <property type="nucleotide sequence ID" value="NZ_CP116394.1"/>
</dbReference>
<keyword evidence="2" id="KW-0813">Transport</keyword>
<name>A0AB38XQY3_9ACTO</name>
<dbReference type="GO" id="GO:0006829">
    <property type="term" value="P:zinc ion transport"/>
    <property type="evidence" value="ECO:0007669"/>
    <property type="project" value="InterPro"/>
</dbReference>
<feature type="transmembrane region" description="Helical" evidence="6">
    <location>
        <begin position="77"/>
        <end position="100"/>
    </location>
</feature>
<dbReference type="SUPFAM" id="SSF161111">
    <property type="entry name" value="Cation efflux protein transmembrane domain-like"/>
    <property type="match status" value="1"/>
</dbReference>
<organism evidence="8 9">
    <name type="scientific">Winkia neuii subsp. anitrata</name>
    <dbReference type="NCBI Taxonomy" id="29318"/>
    <lineage>
        <taxon>Bacteria</taxon>
        <taxon>Bacillati</taxon>
        <taxon>Actinomycetota</taxon>
        <taxon>Actinomycetes</taxon>
        <taxon>Actinomycetales</taxon>
        <taxon>Actinomycetaceae</taxon>
        <taxon>Winkia</taxon>
    </lineage>
</organism>
<sequence length="302" mass="31894">MSNKGGTKAIFAAAAANVSIAIAKIAAWLLTGSSAMLAEGIHSFADTGNQGLLLVGSKRAQKEPDSQHNFGYARARYLYAFIVSIVLFLAGGCFALYEAYHKFVDPQPITSWHWVPVVVLLISIIAEATSLRTALKEAGKARGNQSIFGYIRSARAPEIPVVMLEDIAALTGLVFALCGVGATLATGNGRWDALGSGAIGILLIVVAAFLSSETASLLLGESVTPNVARRLREGFREADLHIIHLQTLHLGPEQVLVAAKIAVAANSSGKQIADHINEAEAAIRGSLPELDLTIFIEPDLSK</sequence>
<dbReference type="NCBIfam" id="TIGR01297">
    <property type="entry name" value="CDF"/>
    <property type="match status" value="1"/>
</dbReference>
<keyword evidence="4 6" id="KW-1133">Transmembrane helix</keyword>
<evidence type="ECO:0000256" key="3">
    <source>
        <dbReference type="ARBA" id="ARBA00022692"/>
    </source>
</evidence>
<keyword evidence="5 6" id="KW-0472">Membrane</keyword>
<feature type="transmembrane region" description="Helical" evidence="6">
    <location>
        <begin position="112"/>
        <end position="135"/>
    </location>
</feature>
<dbReference type="InterPro" id="IPR058533">
    <property type="entry name" value="Cation_efflux_TM"/>
</dbReference>
<evidence type="ECO:0000256" key="2">
    <source>
        <dbReference type="ARBA" id="ARBA00022448"/>
    </source>
</evidence>
<feature type="transmembrane region" description="Helical" evidence="6">
    <location>
        <begin position="167"/>
        <end position="187"/>
    </location>
</feature>
<dbReference type="PANTHER" id="PTHR13414">
    <property type="entry name" value="HUEL-CATION TRANSPORTER"/>
    <property type="match status" value="1"/>
</dbReference>
<evidence type="ECO:0000313" key="9">
    <source>
        <dbReference type="Proteomes" id="UP001211044"/>
    </source>
</evidence>
<feature type="transmembrane region" description="Helical" evidence="6">
    <location>
        <begin position="9"/>
        <end position="30"/>
    </location>
</feature>
<evidence type="ECO:0000313" key="8">
    <source>
        <dbReference type="EMBL" id="WCE46755.1"/>
    </source>
</evidence>
<dbReference type="InterPro" id="IPR036837">
    <property type="entry name" value="Cation_efflux_CTD_sf"/>
</dbReference>
<dbReference type="KEGG" id="wne:PIG85_03670"/>
<evidence type="ECO:0000256" key="5">
    <source>
        <dbReference type="ARBA" id="ARBA00023136"/>
    </source>
</evidence>
<evidence type="ECO:0000256" key="1">
    <source>
        <dbReference type="ARBA" id="ARBA00004141"/>
    </source>
</evidence>
<reference evidence="8" key="1">
    <citation type="submission" date="2023-01" db="EMBL/GenBank/DDBJ databases">
        <title>Comparative Genomic Analysis of the Clinically-Derived Winkia Strain NY0527 Provides Evidence into the Taxonomic Reassignment of Winkia neuii and Characterizes Their Virulence Traits.</title>
        <authorList>
            <person name="Cai X."/>
            <person name="Peng Y."/>
            <person name="Li M."/>
            <person name="Qiu Y."/>
            <person name="Wang Y."/>
            <person name="Xu L."/>
            <person name="Hou Q."/>
        </authorList>
    </citation>
    <scope>NUCLEOTIDE SEQUENCE</scope>
    <source>
        <strain evidence="8">NY0527</strain>
    </source>
</reference>
<proteinExistence type="predicted"/>
<feature type="domain" description="Cation efflux protein transmembrane" evidence="7">
    <location>
        <begin position="10"/>
        <end position="219"/>
    </location>
</feature>
<dbReference type="InterPro" id="IPR040177">
    <property type="entry name" value="SLC30A9"/>
</dbReference>
<dbReference type="PANTHER" id="PTHR13414:SF9">
    <property type="entry name" value="PROTON-COUPLED ZINC ANTIPORTER SLC30A9, MITOCHONDRIAL"/>
    <property type="match status" value="1"/>
</dbReference>
<dbReference type="EMBL" id="CP116394">
    <property type="protein sequence ID" value="WCE46755.1"/>
    <property type="molecule type" value="Genomic_DNA"/>
</dbReference>
<evidence type="ECO:0000259" key="7">
    <source>
        <dbReference type="Pfam" id="PF01545"/>
    </source>
</evidence>
<keyword evidence="3 6" id="KW-0812">Transmembrane</keyword>
<protein>
    <submittedName>
        <fullName evidence="8">Cation diffusion facilitator family transporter</fullName>
    </submittedName>
</protein>
<dbReference type="Pfam" id="PF01545">
    <property type="entry name" value="Cation_efflux"/>
    <property type="match status" value="1"/>
</dbReference>
<dbReference type="InterPro" id="IPR002524">
    <property type="entry name" value="Cation_efflux"/>
</dbReference>